<dbReference type="SUPFAM" id="SSF50182">
    <property type="entry name" value="Sm-like ribonucleoproteins"/>
    <property type="match status" value="1"/>
</dbReference>
<dbReference type="PANTHER" id="PTHR30414">
    <property type="entry name" value="MINICONDUCTANCE MECHANOSENSITIVE CHANNEL YBDG"/>
    <property type="match status" value="1"/>
</dbReference>
<dbReference type="InterPro" id="IPR023408">
    <property type="entry name" value="MscS_beta-dom_sf"/>
</dbReference>
<evidence type="ECO:0000256" key="1">
    <source>
        <dbReference type="ARBA" id="ARBA00004370"/>
    </source>
</evidence>
<evidence type="ECO:0000313" key="7">
    <source>
        <dbReference type="EMBL" id="MBP3943275.1"/>
    </source>
</evidence>
<protein>
    <submittedName>
        <fullName evidence="7">Mechanosensitive ion channel</fullName>
    </submittedName>
</protein>
<dbReference type="InterPro" id="IPR006685">
    <property type="entry name" value="MscS_channel_2nd"/>
</dbReference>
<dbReference type="InterPro" id="IPR030192">
    <property type="entry name" value="YbdG"/>
</dbReference>
<proteinExistence type="predicted"/>
<dbReference type="GO" id="GO:0071470">
    <property type="term" value="P:cellular response to osmotic stress"/>
    <property type="evidence" value="ECO:0007669"/>
    <property type="project" value="InterPro"/>
</dbReference>
<gene>
    <name evidence="7" type="ORF">J5U18_06825</name>
</gene>
<dbReference type="InterPro" id="IPR010920">
    <property type="entry name" value="LSM_dom_sf"/>
</dbReference>
<organism evidence="7 8">
    <name type="scientific">Rhinopithecimicrobium faecis</name>
    <dbReference type="NCBI Taxonomy" id="2820698"/>
    <lineage>
        <taxon>Bacteria</taxon>
        <taxon>Pseudomonadati</taxon>
        <taxon>Bacteroidota</taxon>
        <taxon>Sphingobacteriia</taxon>
        <taxon>Sphingobacteriales</taxon>
        <taxon>Sphingobacteriaceae</taxon>
        <taxon>Rhinopithecimicrobium</taxon>
    </lineage>
</organism>
<keyword evidence="8" id="KW-1185">Reference proteome</keyword>
<evidence type="ECO:0000256" key="2">
    <source>
        <dbReference type="ARBA" id="ARBA00022692"/>
    </source>
</evidence>
<dbReference type="Gene3D" id="2.30.30.60">
    <property type="match status" value="1"/>
</dbReference>
<evidence type="ECO:0000256" key="5">
    <source>
        <dbReference type="SAM" id="Phobius"/>
    </source>
</evidence>
<feature type="domain" description="Mechanosensitive ion channel MscS" evidence="6">
    <location>
        <begin position="206"/>
        <end position="274"/>
    </location>
</feature>
<dbReference type="EMBL" id="JAGKSB010000006">
    <property type="protein sequence ID" value="MBP3943275.1"/>
    <property type="molecule type" value="Genomic_DNA"/>
</dbReference>
<dbReference type="RefSeq" id="WP_353546765.1">
    <property type="nucleotide sequence ID" value="NZ_JAGKSB010000006.1"/>
</dbReference>
<feature type="transmembrane region" description="Helical" evidence="5">
    <location>
        <begin position="161"/>
        <end position="181"/>
    </location>
</feature>
<feature type="transmembrane region" description="Helical" evidence="5">
    <location>
        <begin position="96"/>
        <end position="117"/>
    </location>
</feature>
<keyword evidence="2 5" id="KW-0812">Transmembrane</keyword>
<sequence length="449" mass="51075">MNIAENISLELIKEVSSSKIYNWSYQYLLRAGIPAEYAHILNSVGILLAVILFLLIIDFLSRKILKNILILLIQKSETKWDDLLIKNSTLNYACHLLPLLVGQRIIPLIFIGFPTWTNVVNKGFQVFMVINLALLVNSILKTIRDVLSTRKRFADKPIDSYLQVFTILTYSLSAIAVFSILTGSSPWSFFVSLGAASAVLMLVFKDTILGFVASIQVSTNDLLRVGDWVEMPKHNADGDVIEINLNTVKIKNWDMTITSIPTHLLTTESFKNYRGMQASGGRRIKRAIHIKISTIRFLKEEELTELKKITLLKDYIEERQAAINKFNTDHQVDKSMALNGRNLTNIGLLREYIVRYGRKNPNIHQEMLFFVRQLAPTEKGLPLELYMFTNVTGIVAYEGIMSDIFDHVFAAIPYFKLEIFELPASTDIRQLRDLAPQQRLATVVAMNTD</sequence>
<feature type="transmembrane region" description="Helical" evidence="5">
    <location>
        <begin position="37"/>
        <end position="60"/>
    </location>
</feature>
<feature type="transmembrane region" description="Helical" evidence="5">
    <location>
        <begin position="123"/>
        <end position="140"/>
    </location>
</feature>
<evidence type="ECO:0000256" key="4">
    <source>
        <dbReference type="ARBA" id="ARBA00023136"/>
    </source>
</evidence>
<feature type="transmembrane region" description="Helical" evidence="5">
    <location>
        <begin position="187"/>
        <end position="204"/>
    </location>
</feature>
<evidence type="ECO:0000259" key="6">
    <source>
        <dbReference type="Pfam" id="PF00924"/>
    </source>
</evidence>
<dbReference type="Pfam" id="PF00924">
    <property type="entry name" value="MS_channel_2nd"/>
    <property type="match status" value="1"/>
</dbReference>
<dbReference type="AlphaFoldDB" id="A0A8T4HAG0"/>
<dbReference type="GO" id="GO:0005886">
    <property type="term" value="C:plasma membrane"/>
    <property type="evidence" value="ECO:0007669"/>
    <property type="project" value="TreeGrafter"/>
</dbReference>
<comment type="subcellular location">
    <subcellularLocation>
        <location evidence="1">Membrane</location>
    </subcellularLocation>
</comment>
<dbReference type="GO" id="GO:0008381">
    <property type="term" value="F:mechanosensitive monoatomic ion channel activity"/>
    <property type="evidence" value="ECO:0007669"/>
    <property type="project" value="InterPro"/>
</dbReference>
<reference evidence="7" key="1">
    <citation type="submission" date="2021-03" db="EMBL/GenBank/DDBJ databases">
        <authorList>
            <person name="Lu T."/>
            <person name="Wang Q."/>
            <person name="Han X."/>
        </authorList>
    </citation>
    <scope>NUCLEOTIDE SEQUENCE</scope>
    <source>
        <strain evidence="7">WQ 2009</strain>
    </source>
</reference>
<keyword evidence="4 5" id="KW-0472">Membrane</keyword>
<comment type="caution">
    <text evidence="7">The sequence shown here is derived from an EMBL/GenBank/DDBJ whole genome shotgun (WGS) entry which is preliminary data.</text>
</comment>
<accession>A0A8T4HAG0</accession>
<keyword evidence="3 5" id="KW-1133">Transmembrane helix</keyword>
<evidence type="ECO:0000256" key="3">
    <source>
        <dbReference type="ARBA" id="ARBA00022989"/>
    </source>
</evidence>
<dbReference type="PANTHER" id="PTHR30414:SF0">
    <property type="entry name" value="MINICONDUCTANCE MECHANOSENSITIVE CHANNEL YBDG"/>
    <property type="match status" value="1"/>
</dbReference>
<evidence type="ECO:0000313" key="8">
    <source>
        <dbReference type="Proteomes" id="UP000679691"/>
    </source>
</evidence>
<name>A0A8T4HAG0_9SPHI</name>
<dbReference type="Proteomes" id="UP000679691">
    <property type="component" value="Unassembled WGS sequence"/>
</dbReference>